<reference evidence="11 12" key="1">
    <citation type="submission" date="2018-03" db="EMBL/GenBank/DDBJ databases">
        <title>Genomic Encyclopedia of Archaeal and Bacterial Type Strains, Phase II (KMG-II): from individual species to whole genera.</title>
        <authorList>
            <person name="Goeker M."/>
        </authorList>
    </citation>
    <scope>NUCLEOTIDE SEQUENCE [LARGE SCALE GENOMIC DNA]</scope>
    <source>
        <strain evidence="11 12">DSM 44946</strain>
    </source>
</reference>
<comment type="similarity">
    <text evidence="2 9 10">Belongs to the triosephosphate isomerase family.</text>
</comment>
<dbReference type="GO" id="GO:0006094">
    <property type="term" value="P:gluconeogenesis"/>
    <property type="evidence" value="ECO:0007669"/>
    <property type="project" value="UniProtKB-UniRule"/>
</dbReference>
<dbReference type="GO" id="GO:0046166">
    <property type="term" value="P:glyceraldehyde-3-phosphate biosynthetic process"/>
    <property type="evidence" value="ECO:0007669"/>
    <property type="project" value="TreeGrafter"/>
</dbReference>
<dbReference type="RefSeq" id="WP_106344551.1">
    <property type="nucleotide sequence ID" value="NZ_PVNE01000006.1"/>
</dbReference>
<evidence type="ECO:0000313" key="11">
    <source>
        <dbReference type="EMBL" id="PRX41497.1"/>
    </source>
</evidence>
<evidence type="ECO:0000256" key="2">
    <source>
        <dbReference type="ARBA" id="ARBA00007422"/>
    </source>
</evidence>
<dbReference type="Pfam" id="PF00121">
    <property type="entry name" value="TIM"/>
    <property type="match status" value="1"/>
</dbReference>
<dbReference type="UniPathway" id="UPA00109">
    <property type="reaction ID" value="UER00189"/>
</dbReference>
<dbReference type="CDD" id="cd00311">
    <property type="entry name" value="TIM"/>
    <property type="match status" value="1"/>
</dbReference>
<keyword evidence="6 9" id="KW-0963">Cytoplasm</keyword>
<feature type="active site" description="Electrophile" evidence="9">
    <location>
        <position position="94"/>
    </location>
</feature>
<evidence type="ECO:0000256" key="10">
    <source>
        <dbReference type="RuleBase" id="RU363013"/>
    </source>
</evidence>
<keyword evidence="8 9" id="KW-0413">Isomerase</keyword>
<comment type="subcellular location">
    <subcellularLocation>
        <location evidence="9 10">Cytoplasm</location>
    </subcellularLocation>
</comment>
<evidence type="ECO:0000256" key="7">
    <source>
        <dbReference type="ARBA" id="ARBA00023152"/>
    </source>
</evidence>
<protein>
    <recommendedName>
        <fullName evidence="4 9">Triosephosphate isomerase</fullName>
        <shortName evidence="9">TIM</shortName>
        <shortName evidence="9">TPI</shortName>
        <ecNumber evidence="3 9">5.3.1.1</ecNumber>
    </recommendedName>
    <alternativeName>
        <fullName evidence="9">Triose-phosphate isomerase</fullName>
    </alternativeName>
</protein>
<dbReference type="OrthoDB" id="9809429at2"/>
<feature type="binding site" evidence="9">
    <location>
        <begin position="233"/>
        <end position="234"/>
    </location>
    <ligand>
        <name>substrate</name>
    </ligand>
</feature>
<dbReference type="NCBIfam" id="TIGR00419">
    <property type="entry name" value="tim"/>
    <property type="match status" value="1"/>
</dbReference>
<keyword evidence="7 9" id="KW-0324">Glycolysis</keyword>
<evidence type="ECO:0000256" key="1">
    <source>
        <dbReference type="ARBA" id="ARBA00004680"/>
    </source>
</evidence>
<evidence type="ECO:0000256" key="3">
    <source>
        <dbReference type="ARBA" id="ARBA00011940"/>
    </source>
</evidence>
<dbReference type="HAMAP" id="MF_00147_B">
    <property type="entry name" value="TIM_B"/>
    <property type="match status" value="1"/>
</dbReference>
<comment type="pathway">
    <text evidence="9 10">Carbohydrate biosynthesis; gluconeogenesis.</text>
</comment>
<sequence>MRIPVIAGNWKMHKTVKEALSFLSTLRSGSLPGNVETVICAPYPALPALVEAAEETGIGIGAQNLHWAEEGAYTGEVSARMLTDIGVRYTIIGHSERRAYFAETDESVNRKGKTALKHGLVPILCVGESLEERESGKTKHVVREQILRALDGFGSEEVKRLIVAYEPVWAIGTGRASTAEDAGEVIGFVRRTIADLYDQQVAAEVRILYGGSVKPDNIGSFLAEADIDGALVGGASLDPESFRQLVAAAASGREKG</sequence>
<dbReference type="InterPro" id="IPR013785">
    <property type="entry name" value="Aldolase_TIM"/>
</dbReference>
<comment type="function">
    <text evidence="9">Involved in the gluconeogenesis. Catalyzes stereospecifically the conversion of dihydroxyacetone phosphate (DHAP) to D-glyceraldehyde-3-phosphate (G3P).</text>
</comment>
<dbReference type="Gene3D" id="3.20.20.70">
    <property type="entry name" value="Aldolase class I"/>
    <property type="match status" value="1"/>
</dbReference>
<dbReference type="SUPFAM" id="SSF51351">
    <property type="entry name" value="Triosephosphate isomerase (TIM)"/>
    <property type="match status" value="1"/>
</dbReference>
<evidence type="ECO:0000256" key="6">
    <source>
        <dbReference type="ARBA" id="ARBA00022490"/>
    </source>
</evidence>
<dbReference type="InterPro" id="IPR020861">
    <property type="entry name" value="Triosephosphate_isomerase_AS"/>
</dbReference>
<evidence type="ECO:0000256" key="8">
    <source>
        <dbReference type="ARBA" id="ARBA00023235"/>
    </source>
</evidence>
<dbReference type="FunFam" id="3.20.20.70:FF:000016">
    <property type="entry name" value="Triosephosphate isomerase"/>
    <property type="match status" value="1"/>
</dbReference>
<evidence type="ECO:0000313" key="12">
    <source>
        <dbReference type="Proteomes" id="UP000237797"/>
    </source>
</evidence>
<feature type="binding site" evidence="9">
    <location>
        <begin position="9"/>
        <end position="11"/>
    </location>
    <ligand>
        <name>substrate</name>
    </ligand>
</feature>
<comment type="catalytic activity">
    <reaction evidence="9 10">
        <text>D-glyceraldehyde 3-phosphate = dihydroxyacetone phosphate</text>
        <dbReference type="Rhea" id="RHEA:18585"/>
        <dbReference type="ChEBI" id="CHEBI:57642"/>
        <dbReference type="ChEBI" id="CHEBI:59776"/>
        <dbReference type="EC" id="5.3.1.1"/>
    </reaction>
</comment>
<dbReference type="PROSITE" id="PS00171">
    <property type="entry name" value="TIM_1"/>
    <property type="match status" value="1"/>
</dbReference>
<dbReference type="GO" id="GO:0004807">
    <property type="term" value="F:triose-phosphate isomerase activity"/>
    <property type="evidence" value="ECO:0007669"/>
    <property type="project" value="UniProtKB-UniRule"/>
</dbReference>
<dbReference type="GO" id="GO:0006096">
    <property type="term" value="P:glycolytic process"/>
    <property type="evidence" value="ECO:0007669"/>
    <property type="project" value="UniProtKB-UniRule"/>
</dbReference>
<evidence type="ECO:0000256" key="9">
    <source>
        <dbReference type="HAMAP-Rule" id="MF_00147"/>
    </source>
</evidence>
<dbReference type="EC" id="5.3.1.1" evidence="3 9"/>
<dbReference type="EMBL" id="PVNE01000006">
    <property type="protein sequence ID" value="PRX41497.1"/>
    <property type="molecule type" value="Genomic_DNA"/>
</dbReference>
<dbReference type="InterPro" id="IPR000652">
    <property type="entry name" value="Triosephosphate_isomerase"/>
</dbReference>
<dbReference type="AlphaFoldDB" id="A0A2T0LGR4"/>
<accession>A0A2T0LGR4</accession>
<dbReference type="PROSITE" id="PS51440">
    <property type="entry name" value="TIM_2"/>
    <property type="match status" value="1"/>
</dbReference>
<feature type="binding site" evidence="9">
    <location>
        <position position="172"/>
    </location>
    <ligand>
        <name>substrate</name>
    </ligand>
</feature>
<gene>
    <name evidence="9" type="primary">tpiA</name>
    <name evidence="11" type="ORF">CLV97_106108</name>
</gene>
<dbReference type="InterPro" id="IPR035990">
    <property type="entry name" value="TIM_sf"/>
</dbReference>
<evidence type="ECO:0000256" key="5">
    <source>
        <dbReference type="ARBA" id="ARBA00022432"/>
    </source>
</evidence>
<dbReference type="PANTHER" id="PTHR21139">
    <property type="entry name" value="TRIOSEPHOSPHATE ISOMERASE"/>
    <property type="match status" value="1"/>
</dbReference>
<dbReference type="PANTHER" id="PTHR21139:SF42">
    <property type="entry name" value="TRIOSEPHOSPHATE ISOMERASE"/>
    <property type="match status" value="1"/>
</dbReference>
<dbReference type="InterPro" id="IPR022896">
    <property type="entry name" value="TrioseP_Isoase_bac/euk"/>
</dbReference>
<dbReference type="Proteomes" id="UP000237797">
    <property type="component" value="Unassembled WGS sequence"/>
</dbReference>
<comment type="pathway">
    <text evidence="1 9 10">Carbohydrate degradation; glycolysis; D-glyceraldehyde 3-phosphate from glycerone phosphate: step 1/1.</text>
</comment>
<organism evidence="11 12">
    <name type="scientific">Planifilum fimeticola</name>
    <dbReference type="NCBI Taxonomy" id="201975"/>
    <lineage>
        <taxon>Bacteria</taxon>
        <taxon>Bacillati</taxon>
        <taxon>Bacillota</taxon>
        <taxon>Bacilli</taxon>
        <taxon>Bacillales</taxon>
        <taxon>Thermoactinomycetaceae</taxon>
        <taxon>Planifilum</taxon>
    </lineage>
</organism>
<comment type="caution">
    <text evidence="11">The sequence shown here is derived from an EMBL/GenBank/DDBJ whole genome shotgun (WGS) entry which is preliminary data.</text>
</comment>
<name>A0A2T0LGR4_9BACL</name>
<feature type="active site" description="Proton acceptor" evidence="9">
    <location>
        <position position="166"/>
    </location>
</feature>
<proteinExistence type="inferred from homology"/>
<dbReference type="GO" id="GO:0019563">
    <property type="term" value="P:glycerol catabolic process"/>
    <property type="evidence" value="ECO:0007669"/>
    <property type="project" value="TreeGrafter"/>
</dbReference>
<evidence type="ECO:0000256" key="4">
    <source>
        <dbReference type="ARBA" id="ARBA00019397"/>
    </source>
</evidence>
<dbReference type="UniPathway" id="UPA00138"/>
<comment type="subunit">
    <text evidence="9 10">Homodimer.</text>
</comment>
<keyword evidence="12" id="KW-1185">Reference proteome</keyword>
<keyword evidence="5 9" id="KW-0312">Gluconeogenesis</keyword>
<feature type="binding site" evidence="9">
    <location>
        <position position="212"/>
    </location>
    <ligand>
        <name>substrate</name>
    </ligand>
</feature>
<dbReference type="GO" id="GO:0005829">
    <property type="term" value="C:cytosol"/>
    <property type="evidence" value="ECO:0007669"/>
    <property type="project" value="TreeGrafter"/>
</dbReference>